<dbReference type="InterPro" id="IPR038096">
    <property type="entry name" value="TEA/ATTS_sf"/>
</dbReference>
<organism evidence="5 6">
    <name type="scientific">Laccaria amethystina LaAM-08-1</name>
    <dbReference type="NCBI Taxonomy" id="1095629"/>
    <lineage>
        <taxon>Eukaryota</taxon>
        <taxon>Fungi</taxon>
        <taxon>Dikarya</taxon>
        <taxon>Basidiomycota</taxon>
        <taxon>Agaricomycotina</taxon>
        <taxon>Agaricomycetes</taxon>
        <taxon>Agaricomycetidae</taxon>
        <taxon>Agaricales</taxon>
        <taxon>Agaricineae</taxon>
        <taxon>Hydnangiaceae</taxon>
        <taxon>Laccaria</taxon>
    </lineage>
</organism>
<feature type="DNA-binding region" description="TEA" evidence="2">
    <location>
        <begin position="59"/>
        <end position="133"/>
    </location>
</feature>
<feature type="compositionally biased region" description="Polar residues" evidence="3">
    <location>
        <begin position="29"/>
        <end position="38"/>
    </location>
</feature>
<gene>
    <name evidence="5" type="ORF">K443DRAFT_90627</name>
</gene>
<feature type="region of interest" description="Disordered" evidence="3">
    <location>
        <begin position="1"/>
        <end position="38"/>
    </location>
</feature>
<dbReference type="OrthoDB" id="10006572at2759"/>
<keyword evidence="6" id="KW-1185">Reference proteome</keyword>
<protein>
    <recommendedName>
        <fullName evidence="4">TEA domain-containing protein</fullName>
    </recommendedName>
</protein>
<evidence type="ECO:0000256" key="2">
    <source>
        <dbReference type="PROSITE-ProRule" id="PRU00505"/>
    </source>
</evidence>
<proteinExistence type="inferred from homology"/>
<feature type="compositionally biased region" description="Low complexity" evidence="3">
    <location>
        <begin position="200"/>
        <end position="213"/>
    </location>
</feature>
<dbReference type="SMART" id="SM00426">
    <property type="entry name" value="TEA"/>
    <property type="match status" value="1"/>
</dbReference>
<dbReference type="GO" id="GO:0003700">
    <property type="term" value="F:DNA-binding transcription factor activity"/>
    <property type="evidence" value="ECO:0007669"/>
    <property type="project" value="InterPro"/>
</dbReference>
<evidence type="ECO:0000256" key="3">
    <source>
        <dbReference type="SAM" id="MobiDB-lite"/>
    </source>
</evidence>
<dbReference type="Pfam" id="PF01285">
    <property type="entry name" value="TEA"/>
    <property type="match status" value="1"/>
</dbReference>
<evidence type="ECO:0000313" key="5">
    <source>
        <dbReference type="EMBL" id="KIK05809.1"/>
    </source>
</evidence>
<evidence type="ECO:0000256" key="1">
    <source>
        <dbReference type="ARBA" id="ARBA00008421"/>
    </source>
</evidence>
<feature type="domain" description="TEA" evidence="4">
    <location>
        <begin position="59"/>
        <end position="133"/>
    </location>
</feature>
<reference evidence="6" key="2">
    <citation type="submission" date="2015-01" db="EMBL/GenBank/DDBJ databases">
        <title>Evolutionary Origins and Diversification of the Mycorrhizal Mutualists.</title>
        <authorList>
            <consortium name="DOE Joint Genome Institute"/>
            <consortium name="Mycorrhizal Genomics Consortium"/>
            <person name="Kohler A."/>
            <person name="Kuo A."/>
            <person name="Nagy L.G."/>
            <person name="Floudas D."/>
            <person name="Copeland A."/>
            <person name="Barry K.W."/>
            <person name="Cichocki N."/>
            <person name="Veneault-Fourrey C."/>
            <person name="LaButti K."/>
            <person name="Lindquist E.A."/>
            <person name="Lipzen A."/>
            <person name="Lundell T."/>
            <person name="Morin E."/>
            <person name="Murat C."/>
            <person name="Riley R."/>
            <person name="Ohm R."/>
            <person name="Sun H."/>
            <person name="Tunlid A."/>
            <person name="Henrissat B."/>
            <person name="Grigoriev I.V."/>
            <person name="Hibbett D.S."/>
            <person name="Martin F."/>
        </authorList>
    </citation>
    <scope>NUCLEOTIDE SEQUENCE [LARGE SCALE GENOMIC DNA]</scope>
    <source>
        <strain evidence="6">LaAM-08-1</strain>
    </source>
</reference>
<name>A0A0C9XW46_9AGAR</name>
<feature type="compositionally biased region" description="Polar residues" evidence="3">
    <location>
        <begin position="1"/>
        <end position="12"/>
    </location>
</feature>
<dbReference type="Proteomes" id="UP000054477">
    <property type="component" value="Unassembled WGS sequence"/>
</dbReference>
<evidence type="ECO:0000313" key="6">
    <source>
        <dbReference type="Proteomes" id="UP000054477"/>
    </source>
</evidence>
<dbReference type="STRING" id="1095629.A0A0C9XW46"/>
<comment type="similarity">
    <text evidence="1">Belongs to the TEC1 family.</text>
</comment>
<dbReference type="PROSITE" id="PS51088">
    <property type="entry name" value="TEA_2"/>
    <property type="match status" value="1"/>
</dbReference>
<dbReference type="HOGENOM" id="CLU_036087_2_0_1"/>
<reference evidence="5 6" key="1">
    <citation type="submission" date="2014-04" db="EMBL/GenBank/DDBJ databases">
        <authorList>
            <consortium name="DOE Joint Genome Institute"/>
            <person name="Kuo A."/>
            <person name="Kohler A."/>
            <person name="Nagy L.G."/>
            <person name="Floudas D."/>
            <person name="Copeland A."/>
            <person name="Barry K.W."/>
            <person name="Cichocki N."/>
            <person name="Veneault-Fourrey C."/>
            <person name="LaButti K."/>
            <person name="Lindquist E.A."/>
            <person name="Lipzen A."/>
            <person name="Lundell T."/>
            <person name="Morin E."/>
            <person name="Murat C."/>
            <person name="Sun H."/>
            <person name="Tunlid A."/>
            <person name="Henrissat B."/>
            <person name="Grigoriev I.V."/>
            <person name="Hibbett D.S."/>
            <person name="Martin F."/>
            <person name="Nordberg H.P."/>
            <person name="Cantor M.N."/>
            <person name="Hua S.X."/>
        </authorList>
    </citation>
    <scope>NUCLEOTIDE SEQUENCE [LARGE SCALE GENOMIC DNA]</scope>
    <source>
        <strain evidence="5 6">LaAM-08-1</strain>
    </source>
</reference>
<feature type="region of interest" description="Disordered" evidence="3">
    <location>
        <begin position="173"/>
        <end position="214"/>
    </location>
</feature>
<dbReference type="AlphaFoldDB" id="A0A0C9XW46"/>
<feature type="compositionally biased region" description="Low complexity" evidence="3">
    <location>
        <begin position="13"/>
        <end position="28"/>
    </location>
</feature>
<dbReference type="Gene3D" id="6.10.20.40">
    <property type="entry name" value="TEA/ATTS domain"/>
    <property type="match status" value="1"/>
</dbReference>
<dbReference type="InterPro" id="IPR000818">
    <property type="entry name" value="TEA/ATTS_dom"/>
</dbReference>
<evidence type="ECO:0000259" key="4">
    <source>
        <dbReference type="PROSITE" id="PS51088"/>
    </source>
</evidence>
<sequence length="510" mass="55769">MAATRSSGSNPRLSTSSIPSVKPSSSLTESPADTSTLLNRRTDDVFQSIIKGRKSWKTARGGEIVWPPELESALIEGLENYQPDDSRETRLLGRFPMRNRFISDWIYEKTGKRRTAKQVGSRLQQLRDTCGGKRCKSPNATVRLHDVRANSTCPIVLKLLTPNRPVARPASLSLSPELQDVAGPSNFRGPPPLRHDTESGSDTSPPNSPTTPTDAHATLQSLLYRGVESRSTELPNSIVFIDLIPHPSAGPSSSHSGEEHLWKGRGFQISRASPFPRHLRDIDSTITLLSKSTTSARSFFTVYSGEDVVFSEVTSLKPLGPPPGDFDFDNSSSCLYSTSLVPGFWCSLVQSPDPTQYTIVQRVVQDSSALSPPCTLFSATYKFTYASCPYISAPSAAVVQTALQKDPTVEFSFDSLLAMDPDGFTNMPFDSKTHGYYDLSDTYVEGGWSSGSSSAQTSTYHPSPIQYDQGHSEFGSDDSVISPISPTSTTFSGDVFNYVSSFWLNLKQLR</sequence>
<feature type="region of interest" description="Disordered" evidence="3">
    <location>
        <begin position="454"/>
        <end position="478"/>
    </location>
</feature>
<accession>A0A0C9XW46</accession>
<dbReference type="EMBL" id="KN838557">
    <property type="protein sequence ID" value="KIK05809.1"/>
    <property type="molecule type" value="Genomic_DNA"/>
</dbReference>